<name>A0ABW6CJJ6_RAHSY</name>
<evidence type="ECO:0000313" key="2">
    <source>
        <dbReference type="EMBL" id="MFD3226066.1"/>
    </source>
</evidence>
<organism evidence="2 3">
    <name type="scientific">Rahnella sp. (strain Y9602)</name>
    <dbReference type="NCBI Taxonomy" id="2703885"/>
    <lineage>
        <taxon>Bacteria</taxon>
        <taxon>Pseudomonadati</taxon>
        <taxon>Pseudomonadota</taxon>
        <taxon>Gammaproteobacteria</taxon>
        <taxon>Enterobacterales</taxon>
        <taxon>Yersiniaceae</taxon>
        <taxon>Rahnella</taxon>
    </lineage>
</organism>
<gene>
    <name evidence="2" type="ORF">ACFPK4_21175</name>
</gene>
<keyword evidence="1" id="KW-0812">Transmembrane</keyword>
<dbReference type="EMBL" id="JBHUCJ010000071">
    <property type="protein sequence ID" value="MFD3226066.1"/>
    <property type="molecule type" value="Genomic_DNA"/>
</dbReference>
<feature type="transmembrane region" description="Helical" evidence="1">
    <location>
        <begin position="20"/>
        <end position="45"/>
    </location>
</feature>
<reference evidence="2 3" key="1">
    <citation type="submission" date="2024-09" db="EMBL/GenBank/DDBJ databases">
        <title>Genomes of Rahnella.</title>
        <authorList>
            <person name="Mnguni F.C."/>
            <person name="Shin G.Y."/>
            <person name="Coutinho T."/>
        </authorList>
    </citation>
    <scope>NUCLEOTIDE SEQUENCE [LARGE SCALE GENOMIC DNA]</scope>
    <source>
        <strain evidence="2 3">20WA0057</strain>
    </source>
</reference>
<proteinExistence type="predicted"/>
<feature type="non-terminal residue" evidence="2">
    <location>
        <position position="47"/>
    </location>
</feature>
<evidence type="ECO:0000313" key="3">
    <source>
        <dbReference type="Proteomes" id="UP001598201"/>
    </source>
</evidence>
<evidence type="ECO:0000256" key="1">
    <source>
        <dbReference type="SAM" id="Phobius"/>
    </source>
</evidence>
<dbReference type="Proteomes" id="UP001598201">
    <property type="component" value="Unassembled WGS sequence"/>
</dbReference>
<comment type="caution">
    <text evidence="2">The sequence shown here is derived from an EMBL/GenBank/DDBJ whole genome shotgun (WGS) entry which is preliminary data.</text>
</comment>
<accession>A0ABW6CJJ6</accession>
<keyword evidence="1" id="KW-0472">Membrane</keyword>
<keyword evidence="1" id="KW-1133">Transmembrane helix</keyword>
<sequence length="47" mass="5592">MIIRPPRHWFLRLFAWHGSVLPSILFRLSLNLLMSLAAILTLPWYET</sequence>
<protein>
    <submittedName>
        <fullName evidence="2">Uncharacterized protein</fullName>
    </submittedName>
</protein>
<keyword evidence="3" id="KW-1185">Reference proteome</keyword>